<dbReference type="GO" id="GO:0019432">
    <property type="term" value="P:triglyceride biosynthetic process"/>
    <property type="evidence" value="ECO:0007669"/>
    <property type="project" value="TreeGrafter"/>
</dbReference>
<dbReference type="PANTHER" id="PTHR12563:SF17">
    <property type="entry name" value="DIHYDROXYACETONE PHOSPHATE ACYLTRANSFERASE"/>
    <property type="match status" value="1"/>
</dbReference>
<evidence type="ECO:0000259" key="1">
    <source>
        <dbReference type="Pfam" id="PF19277"/>
    </source>
</evidence>
<dbReference type="GO" id="GO:0005778">
    <property type="term" value="C:peroxisomal membrane"/>
    <property type="evidence" value="ECO:0007669"/>
    <property type="project" value="TreeGrafter"/>
</dbReference>
<protein>
    <recommendedName>
        <fullName evidence="1">GPAT/DHAPAT C-terminal domain-containing protein</fullName>
    </recommendedName>
</protein>
<dbReference type="VEuPathDB" id="VectorBase:MDOA013426"/>
<dbReference type="InterPro" id="IPR022284">
    <property type="entry name" value="GPAT/DHAPAT"/>
</dbReference>
<dbReference type="AlphaFoldDB" id="T1PJ74"/>
<dbReference type="EMBL" id="KA648739">
    <property type="protein sequence ID" value="AFP63368.1"/>
    <property type="molecule type" value="mRNA"/>
</dbReference>
<dbReference type="GO" id="GO:0008611">
    <property type="term" value="P:ether lipid biosynthetic process"/>
    <property type="evidence" value="ECO:0007669"/>
    <property type="project" value="TreeGrafter"/>
</dbReference>
<dbReference type="InterPro" id="IPR045520">
    <property type="entry name" value="GPAT/DHAPAT_C"/>
</dbReference>
<dbReference type="GO" id="GO:0031966">
    <property type="term" value="C:mitochondrial membrane"/>
    <property type="evidence" value="ECO:0007669"/>
    <property type="project" value="TreeGrafter"/>
</dbReference>
<name>T1PJ74_MUSDO</name>
<dbReference type="GO" id="GO:0004366">
    <property type="term" value="F:glycerol-3-phosphate O-acyltransferase activity"/>
    <property type="evidence" value="ECO:0007669"/>
    <property type="project" value="TreeGrafter"/>
</dbReference>
<dbReference type="VEuPathDB" id="VectorBase:MDOMA2_003984"/>
<proteinExistence type="evidence at transcript level"/>
<dbReference type="GO" id="GO:0008654">
    <property type="term" value="P:phospholipid biosynthetic process"/>
    <property type="evidence" value="ECO:0007669"/>
    <property type="project" value="TreeGrafter"/>
</dbReference>
<dbReference type="GO" id="GO:0006631">
    <property type="term" value="P:fatty acid metabolic process"/>
    <property type="evidence" value="ECO:0007669"/>
    <property type="project" value="TreeGrafter"/>
</dbReference>
<reference evidence="2" key="1">
    <citation type="submission" date="2012-08" db="EMBL/GenBank/DDBJ databases">
        <title>Transcriptome of adult Musca domestica launches a platform for comparative house fly gene expression and characterization of differential gene expression among resistant and susceptible house flies.</title>
        <authorList>
            <person name="Liu N."/>
            <person name="Zhang L."/>
            <person name="Li M."/>
            <person name="Reid W."/>
        </authorList>
    </citation>
    <scope>NUCLEOTIDE SEQUENCE</scope>
    <source>
        <strain evidence="2">ALHF</strain>
        <tissue evidence="2">Whole body</tissue>
    </source>
</reference>
<accession>T1PJ74</accession>
<feature type="domain" description="GPAT/DHAPAT C-terminal" evidence="1">
    <location>
        <begin position="2"/>
        <end position="324"/>
    </location>
</feature>
<dbReference type="Pfam" id="PF19277">
    <property type="entry name" value="GPAT_C"/>
    <property type="match status" value="1"/>
</dbReference>
<dbReference type="GO" id="GO:0016287">
    <property type="term" value="F:glycerone-phosphate O-acyltransferase activity"/>
    <property type="evidence" value="ECO:0007669"/>
    <property type="project" value="TreeGrafter"/>
</dbReference>
<dbReference type="PANTHER" id="PTHR12563">
    <property type="entry name" value="GLYCEROL-3-PHOSPHATE ACYLTRANSFERASE"/>
    <property type="match status" value="1"/>
</dbReference>
<sequence>MYLDFGEPISVKDFFGESCSLDKMKRATLGSHLQKLNKNEIELVKKLATEIIYQQQRRIVITTFNMISLYFASQYYMDKSLNVDEISRGIIMLKDMFEKLGAHVATDVNCIKPEIIETVEIHSNIVHFKQGRLEFTQVPVELLAQEIDISRLKAHALSPRTMAVAVPSMALQLYMNPCLFWLARPGYLIMAALQLEEQQQKMSKQISGSHEETILRLSQQVDALDEVFKHEFIVESNRELEEFEHNLKFLKDYGVLHISQMGSVQVQHNECSRSILTALSPFLCLYYQLVVALNSLATENDEFSPKTILKAVQKQIESMLLTNSCPLHVHPYCLALDNLNIALHSLVQSSYLLRNRETGNFKISPHKSLHDLEEFLLAFCNLMPFKQYWQCAISSKL</sequence>
<evidence type="ECO:0000313" key="2">
    <source>
        <dbReference type="EMBL" id="AFP63368.1"/>
    </source>
</evidence>
<organism evidence="2">
    <name type="scientific">Musca domestica</name>
    <name type="common">House fly</name>
    <dbReference type="NCBI Taxonomy" id="7370"/>
    <lineage>
        <taxon>Eukaryota</taxon>
        <taxon>Metazoa</taxon>
        <taxon>Ecdysozoa</taxon>
        <taxon>Arthropoda</taxon>
        <taxon>Hexapoda</taxon>
        <taxon>Insecta</taxon>
        <taxon>Pterygota</taxon>
        <taxon>Neoptera</taxon>
        <taxon>Endopterygota</taxon>
        <taxon>Diptera</taxon>
        <taxon>Brachycera</taxon>
        <taxon>Muscomorpha</taxon>
        <taxon>Muscoidea</taxon>
        <taxon>Muscidae</taxon>
        <taxon>Musca</taxon>
    </lineage>
</organism>